<evidence type="ECO:0000313" key="1">
    <source>
        <dbReference type="EMBL" id="AUB82198.1"/>
    </source>
</evidence>
<reference evidence="1 2" key="1">
    <citation type="submission" date="2017-03" db="EMBL/GenBank/DDBJ databases">
        <title>Complete genome sequence of Candidatus 'Thiodictyon syntrophicum' sp. nov. strain Cad16T, a photolithoautotroph purple sulfur bacterium isolated from an alpine meromictic lake.</title>
        <authorList>
            <person name="Luedin S.M."/>
            <person name="Pothier J.F."/>
            <person name="Danza F."/>
            <person name="Storelli N."/>
            <person name="Wittwer M."/>
            <person name="Tonolla M."/>
        </authorList>
    </citation>
    <scope>NUCLEOTIDE SEQUENCE [LARGE SCALE GENOMIC DNA]</scope>
    <source>
        <strain evidence="1 2">Cad16T</strain>
    </source>
</reference>
<organism evidence="1 2">
    <name type="scientific">Candidatus Thiodictyon syntrophicum</name>
    <dbReference type="NCBI Taxonomy" id="1166950"/>
    <lineage>
        <taxon>Bacteria</taxon>
        <taxon>Pseudomonadati</taxon>
        <taxon>Pseudomonadota</taxon>
        <taxon>Gammaproteobacteria</taxon>
        <taxon>Chromatiales</taxon>
        <taxon>Chromatiaceae</taxon>
        <taxon>Thiodictyon</taxon>
    </lineage>
</organism>
<accession>A0A2K8U9B9</accession>
<evidence type="ECO:0000313" key="2">
    <source>
        <dbReference type="Proteomes" id="UP000232638"/>
    </source>
</evidence>
<protein>
    <submittedName>
        <fullName evidence="1">Uncharacterized protein</fullName>
    </submittedName>
</protein>
<dbReference type="Proteomes" id="UP000232638">
    <property type="component" value="Chromosome"/>
</dbReference>
<proteinExistence type="predicted"/>
<gene>
    <name evidence="1" type="ORF">THSYN_15405</name>
</gene>
<dbReference type="OrthoDB" id="5182296at2"/>
<dbReference type="KEGG" id="tsy:THSYN_15405"/>
<sequence length="1377" mass="146190">MAVPTNSTSPLVLITGADGINLIPAATPLTRLNYFDGKFLRAQDLESEQRYLRQLTALGNQAGGAGVVHGLELRLIGGDQLQVLPGLAIDPAGRVLLLPQDYALSVSALIEASRGLAATGAATAAGSAAFNPCAKTAVGTATVVPERSWYLITIGFAEALCGEEDVYGALCEQACVTTTDRPYKVEGVVLRARPLTLSTPLPTAAALALTGVHLRSRLASAWFADEALGLGEPISADRLRAALWCGGAVGSGAGEVPLGILVREGTVSRFVDQWTARRERMETPPKRYWQWQLAMRPWAVFMAQILQFQCQLRDSVSGIPAGGGATDDPCSQAKALMAEAVDQVERIAVFYKETTAGLAALTAETRKSILTAKPDLAELTRFQDRLKTAQAVFSLLPQERQLIHWGLVELPSAGYLPVVPGDSLSVNAQVRRLLGEGLDLRFCIVRPDFVPHALEEAQHMERISLLEGLDHPERKPRVDILVPNGRVAPGRDETGRYYEMRVNLIPDNFTALAVSAALGERLEQSKLALLDAGKGQTKATLANQLDPAIFERTGETYHYQGVGRGEAIPGRGLAFHYAGLTDTFELEPVKPAAATAVANVAAEDAQANLHLLRDTPAAETADPAATPKAELSGAVGIETGGVRLDDTLYTMDPRRYWIGERERVTGLRSSLWVSLTLAEDPTGLARGAQTRATGEVYLLVVRPEKVAATRPTKAETLGTSRLLLRATFTGDLRVDKVLARGAGSETIQVDGELAGEVSITMQVGTSEQVGKVSEVVSLHLSEAVSILRSPTALGPTYLIELKSPAALGPLVAEVQVQREWTAADTAEVRGTVALRMPTGRSAGQTKAEALDLARAMNINTNVGAAAATKVQDRQLWRAWQTVNAAVAQPAHPAHERAIRAIRAIGTALGGTRFADLKAAALFPPPPPTTDGLTVLGSLDWVLFHRRRDKTCRDDTPAAPVATRGYALYQVTLENAEQVNEVQRAMAANATATLERLKPDFLQVVEFAAGVQSLLTPQTQVRATWRQDVGAAAGPIVGGAIASSGPAVAEGEALALERLESLVDVVRPESGLTAAPDYVALERVPDLFGSARQDGAILLMTVPVKVETTCHRVYWLTPIPSKNLDGQLAAGNLAGLPGIDGWVPPVTHVVQLVVKPLGTLSFQGEDPQVIVGTESATVLTNWMALAPDCPPAQVWSFRRADASATGDALIGQRGLAIAGLLGTDDLESKVAISSDIPGICPVITLVRPLAVCLQARRLLGNLEQILEMIRKPDIGGLVLGPDSTRLGNLMVCLKSGKVFGESVEALGPNALPAGIWFAVKPGDKRVPAGLAEAVIKDALIDRLGPAAAGIDVTELHPETAADWPSDCPILAFVVLREG</sequence>
<name>A0A2K8U9B9_9GAMM</name>
<dbReference type="RefSeq" id="WP_100919938.1">
    <property type="nucleotide sequence ID" value="NZ_CP020370.1"/>
</dbReference>
<keyword evidence="2" id="KW-1185">Reference proteome</keyword>
<dbReference type="EMBL" id="CP020370">
    <property type="protein sequence ID" value="AUB82198.1"/>
    <property type="molecule type" value="Genomic_DNA"/>
</dbReference>